<evidence type="ECO:0000313" key="2">
    <source>
        <dbReference type="Proteomes" id="UP000358159"/>
    </source>
</evidence>
<dbReference type="EMBL" id="VZAZ01000072">
    <property type="protein sequence ID" value="MQO56848.1"/>
    <property type="molecule type" value="Genomic_DNA"/>
</dbReference>
<dbReference type="AlphaFoldDB" id="A0A6A7VQD8"/>
<dbReference type="RefSeq" id="WP_153094602.1">
    <property type="nucleotide sequence ID" value="NZ_VZAK01000054.1"/>
</dbReference>
<proteinExistence type="predicted"/>
<evidence type="ECO:0008006" key="3">
    <source>
        <dbReference type="Google" id="ProtNLM"/>
    </source>
</evidence>
<accession>A0A6A7VQD8</accession>
<comment type="caution">
    <text evidence="1">The sequence shown here is derived from an EMBL/GenBank/DDBJ whole genome shotgun (WGS) entry which is preliminary data.</text>
</comment>
<name>A0A6A7VQD8_9BACT</name>
<reference evidence="1 2" key="1">
    <citation type="submission" date="2019-09" db="EMBL/GenBank/DDBJ databases">
        <title>Distinct polysaccharide growth profiles of human intestinal Prevotella copri isolates.</title>
        <authorList>
            <person name="Fehlner-Peach H."/>
            <person name="Magnabosco C."/>
            <person name="Raghavan V."/>
            <person name="Scher J.U."/>
            <person name="Tett A."/>
            <person name="Cox L.M."/>
            <person name="Gottsegen C."/>
            <person name="Watters A."/>
            <person name="Wiltshire- Gordon J.D."/>
            <person name="Segata N."/>
            <person name="Bonneau R."/>
            <person name="Littman D.R."/>
        </authorList>
    </citation>
    <scope>NUCLEOTIDE SEQUENCE [LARGE SCALE GENOMIC DNA]</scope>
    <source>
        <strain evidence="1 2">BVe41219</strain>
    </source>
</reference>
<gene>
    <name evidence="1" type="ORF">F7D42_14355</name>
</gene>
<evidence type="ECO:0000313" key="1">
    <source>
        <dbReference type="EMBL" id="MQO56848.1"/>
    </source>
</evidence>
<protein>
    <recommendedName>
        <fullName evidence="3">TIGR04141 family sporadically distributed protein</fullName>
    </recommendedName>
</protein>
<organism evidence="1 2">
    <name type="scientific">Segatella copri</name>
    <dbReference type="NCBI Taxonomy" id="165179"/>
    <lineage>
        <taxon>Bacteria</taxon>
        <taxon>Pseudomonadati</taxon>
        <taxon>Bacteroidota</taxon>
        <taxon>Bacteroidia</taxon>
        <taxon>Bacteroidales</taxon>
        <taxon>Prevotellaceae</taxon>
        <taxon>Segatella</taxon>
    </lineage>
</organism>
<sequence length="608" mass="68598">MARNIDKYNLYDHILLNEGAYFFKRGNASISKVSIEELFSSVAKEQVVLARKVRVRETVHEKSVFCSLLVVKMSAIPRFLNEADLPTSTKKAVMETKLGYLLIVEDDDYIVIVKKNVSHLSSFLKTLEVIDGDVLSGILVKDTTEFQKMNLTNMNINDNGVRNKTVEANNLANVMSLFGANQNIATATRFVTDGEICTLNISTSSLAKFGSKKTKTELLEWIDDIASCLDTYVVQPTFLSRFAKPLSWKSMADHLEPNALLINVFNLQDFIESKLNDHTIYKKLDSDDYRNVTDAFYRLISRGDKTWALHEAQYRQTTCWVSEDEKLRVAKTSTKISLKAKGGLDKLYVKLNQGTYVKLTRIVTSNAFFSVSFQDCSYIYTGGRLYQNSSIKEDFDSILQILFPITGIENVTSEKGRGYNNDSTDFAQDSMFHVVETDVCANAQFVVCDDMGNEWADHIAINGDTISFIHSKCKGSSSLSASNFQEVIGQAIKNIGHLNPSNGELERKRESWNGTWQNTQIPNLRSGNEVGAFIDAFKALRVNPNRNKEVCLAIDFLSKGELVNAFEHIKQDVDFRQRNTVIQMVWILNAFISCCKEAGLKSKIYCRE</sequence>
<dbReference type="Proteomes" id="UP000358159">
    <property type="component" value="Unassembled WGS sequence"/>
</dbReference>